<comment type="catalytic activity">
    <reaction evidence="4">
        <text>UMP + diphosphate = 5-phospho-alpha-D-ribose 1-diphosphate + uracil</text>
        <dbReference type="Rhea" id="RHEA:13017"/>
        <dbReference type="ChEBI" id="CHEBI:17568"/>
        <dbReference type="ChEBI" id="CHEBI:33019"/>
        <dbReference type="ChEBI" id="CHEBI:57865"/>
        <dbReference type="ChEBI" id="CHEBI:58017"/>
        <dbReference type="EC" id="2.4.2.9"/>
    </reaction>
</comment>
<comment type="similarity">
    <text evidence="1 4">Belongs to the purine/pyrimidine phosphoribosyltransferase family. PyrR subfamily.</text>
</comment>
<organism evidence="6 7">
    <name type="scientific">Candidatus Thermokryptus mobilis</name>
    <dbReference type="NCBI Taxonomy" id="1643428"/>
    <lineage>
        <taxon>Bacteria</taxon>
        <taxon>Pseudomonadati</taxon>
        <taxon>Candidatus Kryptoniota</taxon>
        <taxon>Candidatus Thermokryptus</taxon>
    </lineage>
</organism>
<dbReference type="Gene3D" id="3.40.50.2020">
    <property type="match status" value="1"/>
</dbReference>
<dbReference type="PANTHER" id="PTHR11608:SF0">
    <property type="entry name" value="BIFUNCTIONAL PROTEIN PYRR"/>
    <property type="match status" value="1"/>
</dbReference>
<dbReference type="NCBIfam" id="NF003548">
    <property type="entry name" value="PRK05205.1-4"/>
    <property type="match status" value="1"/>
</dbReference>
<evidence type="ECO:0000259" key="5">
    <source>
        <dbReference type="Pfam" id="PF00156"/>
    </source>
</evidence>
<dbReference type="HAMAP" id="MF_01219">
    <property type="entry name" value="PyrR"/>
    <property type="match status" value="1"/>
</dbReference>
<dbReference type="PANTHER" id="PTHR11608">
    <property type="entry name" value="BIFUNCTIONAL PROTEIN PYRR"/>
    <property type="match status" value="1"/>
</dbReference>
<keyword evidence="4 6" id="KW-0328">Glycosyltransferase</keyword>
<dbReference type="EC" id="2.4.2.9" evidence="4"/>
<dbReference type="GO" id="GO:0004845">
    <property type="term" value="F:uracil phosphoribosyltransferase activity"/>
    <property type="evidence" value="ECO:0007669"/>
    <property type="project" value="UniProtKB-UniRule"/>
</dbReference>
<feature type="short sequence motif" description="PRPP-binding" evidence="4">
    <location>
        <begin position="99"/>
        <end position="111"/>
    </location>
</feature>
<dbReference type="NCBIfam" id="NF003549">
    <property type="entry name" value="PRK05205.1-5"/>
    <property type="match status" value="1"/>
</dbReference>
<dbReference type="InterPro" id="IPR023050">
    <property type="entry name" value="PyrR"/>
</dbReference>
<keyword evidence="4 6" id="KW-0808">Transferase</keyword>
<evidence type="ECO:0000256" key="3">
    <source>
        <dbReference type="ARBA" id="ARBA00023163"/>
    </source>
</evidence>
<keyword evidence="3 4" id="KW-0804">Transcription</keyword>
<evidence type="ECO:0000256" key="1">
    <source>
        <dbReference type="ARBA" id="ARBA00005565"/>
    </source>
</evidence>
<dbReference type="InterPro" id="IPR000836">
    <property type="entry name" value="PRTase_dom"/>
</dbReference>
<evidence type="ECO:0000313" key="7">
    <source>
        <dbReference type="Proteomes" id="UP000320623"/>
    </source>
</evidence>
<proteinExistence type="inferred from homology"/>
<gene>
    <name evidence="4" type="primary">pyrR</name>
    <name evidence="6" type="ORF">JGI1_00511</name>
</gene>
<evidence type="ECO:0000256" key="2">
    <source>
        <dbReference type="ARBA" id="ARBA00023015"/>
    </source>
</evidence>
<protein>
    <recommendedName>
        <fullName evidence="4">Bifunctional protein PyrR</fullName>
    </recommendedName>
    <domain>
        <recommendedName>
            <fullName evidence="4">Pyrimidine operon regulatory protein</fullName>
        </recommendedName>
    </domain>
    <domain>
        <recommendedName>
            <fullName evidence="4">Uracil phosphoribosyltransferase</fullName>
            <shortName evidence="4">UPRTase</shortName>
            <ecNumber evidence="4">2.4.2.9</ecNumber>
        </recommendedName>
    </domain>
</protein>
<dbReference type="RefSeq" id="WP_140944309.1">
    <property type="nucleotide sequence ID" value="NZ_FAOO01000003.1"/>
</dbReference>
<dbReference type="AlphaFoldDB" id="A0A0S4MU61"/>
<keyword evidence="2 4" id="KW-0805">Transcription regulation</keyword>
<dbReference type="InterPro" id="IPR050137">
    <property type="entry name" value="PyrR_bifunctional"/>
</dbReference>
<dbReference type="EMBL" id="FAOO01000003">
    <property type="protein sequence ID" value="CUU02512.1"/>
    <property type="molecule type" value="Genomic_DNA"/>
</dbReference>
<dbReference type="SUPFAM" id="SSF53271">
    <property type="entry name" value="PRTase-like"/>
    <property type="match status" value="1"/>
</dbReference>
<evidence type="ECO:0000256" key="4">
    <source>
        <dbReference type="HAMAP-Rule" id="MF_01219"/>
    </source>
</evidence>
<dbReference type="InterPro" id="IPR029057">
    <property type="entry name" value="PRTase-like"/>
</dbReference>
<reference evidence="7" key="1">
    <citation type="submission" date="2015-11" db="EMBL/GenBank/DDBJ databases">
        <authorList>
            <person name="Varghese N."/>
        </authorList>
    </citation>
    <scope>NUCLEOTIDE SEQUENCE [LARGE SCALE GENOMIC DNA]</scope>
</reference>
<comment type="function">
    <text evidence="4">Also displays a weak uracil phosphoribosyltransferase activity which is not physiologically significant.</text>
</comment>
<feature type="domain" description="Phosphoribosyltransferase" evidence="5">
    <location>
        <begin position="7"/>
        <end position="155"/>
    </location>
</feature>
<keyword evidence="7" id="KW-1185">Reference proteome</keyword>
<accession>A0A0S4MU61</accession>
<dbReference type="Proteomes" id="UP000320623">
    <property type="component" value="Unassembled WGS sequence"/>
</dbReference>
<dbReference type="OrthoDB" id="9802227at2"/>
<dbReference type="GO" id="GO:0006355">
    <property type="term" value="P:regulation of DNA-templated transcription"/>
    <property type="evidence" value="ECO:0007669"/>
    <property type="project" value="UniProtKB-UniRule"/>
</dbReference>
<comment type="function">
    <text evidence="4">Regulates the transcription of the pyrimidine nucleotide (pyr) operon in response to exogenous pyrimidines.</text>
</comment>
<sequence>MRVKEKIMDENDIERTLNRLAHEIIERNKGTKNIAIVGIRTRGEFLAKRLAEKISKIEKTQIPVGVLDITFYRDDVRLKLRQPEVKTTEINFTIDDKDIILVDDVLFTGRTVRAALDELIDFGRPKTVQLVVLIDRGNRELPIQPDFVGKKIKTNLNEEVKVSLREVDGEDSVLLIEHD</sequence>
<evidence type="ECO:0000313" key="6">
    <source>
        <dbReference type="EMBL" id="CUU02512.1"/>
    </source>
</evidence>
<dbReference type="Pfam" id="PF00156">
    <property type="entry name" value="Pribosyltran"/>
    <property type="match status" value="1"/>
</dbReference>
<dbReference type="STRING" id="1643428.GCA_001442855_00497"/>
<dbReference type="CDD" id="cd06223">
    <property type="entry name" value="PRTases_typeI"/>
    <property type="match status" value="1"/>
</dbReference>
<dbReference type="FunFam" id="3.40.50.2020:FF:000020">
    <property type="entry name" value="Bifunctional protein PyrR"/>
    <property type="match status" value="1"/>
</dbReference>
<dbReference type="NCBIfam" id="NF003545">
    <property type="entry name" value="PRK05205.1-1"/>
    <property type="match status" value="1"/>
</dbReference>
<name>A0A0S4MU61_9BACT</name>